<dbReference type="PANTHER" id="PTHR46494">
    <property type="entry name" value="CORA FAMILY METAL ION TRANSPORTER (EUROFUNG)"/>
    <property type="match status" value="1"/>
</dbReference>
<dbReference type="SUPFAM" id="SSF144083">
    <property type="entry name" value="Magnesium transport protein CorA, transmembrane region"/>
    <property type="match status" value="1"/>
</dbReference>
<evidence type="ECO:0000256" key="3">
    <source>
        <dbReference type="ARBA" id="ARBA00022989"/>
    </source>
</evidence>
<dbReference type="GO" id="GO:0050897">
    <property type="term" value="F:cobalt ion binding"/>
    <property type="evidence" value="ECO:0007669"/>
    <property type="project" value="TreeGrafter"/>
</dbReference>
<dbReference type="InterPro" id="IPR002523">
    <property type="entry name" value="MgTranspt_CorA/ZnTranspt_ZntB"/>
</dbReference>
<dbReference type="Proteomes" id="UP001166286">
    <property type="component" value="Unassembled WGS sequence"/>
</dbReference>
<evidence type="ECO:0000256" key="5">
    <source>
        <dbReference type="SAM" id="MobiDB-lite"/>
    </source>
</evidence>
<dbReference type="Pfam" id="PF01544">
    <property type="entry name" value="CorA"/>
    <property type="match status" value="1"/>
</dbReference>
<dbReference type="AlphaFoldDB" id="A0AA39RAE0"/>
<dbReference type="GO" id="GO:0000287">
    <property type="term" value="F:magnesium ion binding"/>
    <property type="evidence" value="ECO:0007669"/>
    <property type="project" value="TreeGrafter"/>
</dbReference>
<comment type="subcellular location">
    <subcellularLocation>
        <location evidence="1">Cell membrane</location>
        <topology evidence="1">Multi-pass membrane protein</topology>
    </subcellularLocation>
</comment>
<dbReference type="GO" id="GO:0015087">
    <property type="term" value="F:cobalt ion transmembrane transporter activity"/>
    <property type="evidence" value="ECO:0007669"/>
    <property type="project" value="TreeGrafter"/>
</dbReference>
<evidence type="ECO:0000256" key="1">
    <source>
        <dbReference type="ARBA" id="ARBA00004651"/>
    </source>
</evidence>
<proteinExistence type="predicted"/>
<organism evidence="7 8">
    <name type="scientific">Cladonia borealis</name>
    <dbReference type="NCBI Taxonomy" id="184061"/>
    <lineage>
        <taxon>Eukaryota</taxon>
        <taxon>Fungi</taxon>
        <taxon>Dikarya</taxon>
        <taxon>Ascomycota</taxon>
        <taxon>Pezizomycotina</taxon>
        <taxon>Lecanoromycetes</taxon>
        <taxon>OSLEUM clade</taxon>
        <taxon>Lecanoromycetidae</taxon>
        <taxon>Lecanorales</taxon>
        <taxon>Lecanorineae</taxon>
        <taxon>Cladoniaceae</taxon>
        <taxon>Cladonia</taxon>
    </lineage>
</organism>
<evidence type="ECO:0000256" key="4">
    <source>
        <dbReference type="ARBA" id="ARBA00023136"/>
    </source>
</evidence>
<dbReference type="GO" id="GO:0005886">
    <property type="term" value="C:plasma membrane"/>
    <property type="evidence" value="ECO:0007669"/>
    <property type="project" value="UniProtKB-SubCell"/>
</dbReference>
<feature type="transmembrane region" description="Helical" evidence="6">
    <location>
        <begin position="838"/>
        <end position="859"/>
    </location>
</feature>
<feature type="transmembrane region" description="Helical" evidence="6">
    <location>
        <begin position="801"/>
        <end position="826"/>
    </location>
</feature>
<sequence length="897" mass="101011">MEPSQSIPLEPARKGDLRYVLLQWKKEELGGAEKLVLNAHPPGKNAKVESPHHVIWQHSELEDMELGGFEQIVNQWKSRGLKEREAGLTRRLLKRVQDQHQRPFIGGSFLTPIARRYISLDDSKYSADRCCIFLSFPYFAVSMPHAKKSFAKGDPKHPVRTLLQSHYRLNRTVERDKDQCIRLLHGKNLKSCIDAPDIETAHLNSGKTKELIYVPQLWGLIIGLNKMVTMGPINDVALQGSSFKLQDSTQAREARRCAFVRISFLRQGSAEDLTYPRDQCASWFGLMNKQKQIREILEKGKEHSNPHQYTLHIGSHMVKATSWAHVQHSATEEVLNLWMKTPRPPIPKVSVKNTEGDSDQDSKLTIESGHAIGDDERTGAETSTAIGELRSVPVVSAFLAWDIRDEFGERDESSVETKVNRFLKAIYRALPATCKDDVVEPLTSPTQTEQITETGRSARPKIVIVGKTLSEVQELVDTMDSITSGEEYSIERRMLEECTKLFDLFIPSVRERRSEPIKLFWGALYELIDYRGPRISTLLEKIKILNAQAEKVHLGVHFWPDSRVPPGQETPKDAITGDAILLASIVDALGAIFKMMVAAVRDERLRPNSSQEKATLSNKVSDYADEACELLETARDKLITEAVGAAPGENVGPVLTPEAILIMLLERLVCGVFGTGNVGVIAVYEECLEHLALKVKVRASRRLLQKINAFEEEVSIVNDILMQQEKVLQAFCGYLEPSSFKRPSTARKLRFEFEKRGIERILTSIREQLRNCTELRERARVLAVQNVHLVETLQDDNSRAIFTFTFITVLFLPLSFVTGFFGMNVVGITGTTSTTRHFWAIAAPLTVGIMIFCATIVFCGEKIRFAFADLLHFCSNMIAGSSEQLKLAWNAFCNITR</sequence>
<reference evidence="7" key="1">
    <citation type="submission" date="2023-03" db="EMBL/GenBank/DDBJ databases">
        <title>Complete genome of Cladonia borealis.</title>
        <authorList>
            <person name="Park H."/>
        </authorList>
    </citation>
    <scope>NUCLEOTIDE SEQUENCE</scope>
    <source>
        <strain evidence="7">ANT050790</strain>
    </source>
</reference>
<dbReference type="GO" id="GO:0015095">
    <property type="term" value="F:magnesium ion transmembrane transporter activity"/>
    <property type="evidence" value="ECO:0007669"/>
    <property type="project" value="TreeGrafter"/>
</dbReference>
<dbReference type="Gene3D" id="1.20.58.340">
    <property type="entry name" value="Magnesium transport protein CorA, transmembrane region"/>
    <property type="match status" value="1"/>
</dbReference>
<evidence type="ECO:0000313" key="7">
    <source>
        <dbReference type="EMBL" id="KAK0516784.1"/>
    </source>
</evidence>
<dbReference type="EMBL" id="JAFEKC020000002">
    <property type="protein sequence ID" value="KAK0516784.1"/>
    <property type="molecule type" value="Genomic_DNA"/>
</dbReference>
<comment type="caution">
    <text evidence="7">The sequence shown here is derived from an EMBL/GenBank/DDBJ whole genome shotgun (WGS) entry which is preliminary data.</text>
</comment>
<evidence type="ECO:0000256" key="2">
    <source>
        <dbReference type="ARBA" id="ARBA00022692"/>
    </source>
</evidence>
<evidence type="ECO:0000256" key="6">
    <source>
        <dbReference type="SAM" id="Phobius"/>
    </source>
</evidence>
<keyword evidence="3 6" id="KW-1133">Transmembrane helix</keyword>
<gene>
    <name evidence="7" type="ORF">JMJ35_001387</name>
</gene>
<evidence type="ECO:0000313" key="8">
    <source>
        <dbReference type="Proteomes" id="UP001166286"/>
    </source>
</evidence>
<dbReference type="PANTHER" id="PTHR46494:SF1">
    <property type="entry name" value="CORA FAMILY METAL ION TRANSPORTER (EUROFUNG)"/>
    <property type="match status" value="1"/>
</dbReference>
<accession>A0AA39RAE0</accession>
<protein>
    <submittedName>
        <fullName evidence="7">Uncharacterized protein</fullName>
    </submittedName>
</protein>
<name>A0AA39RAE0_9LECA</name>
<keyword evidence="2 6" id="KW-0812">Transmembrane</keyword>
<keyword evidence="8" id="KW-1185">Reference proteome</keyword>
<keyword evidence="4 6" id="KW-0472">Membrane</keyword>
<feature type="region of interest" description="Disordered" evidence="5">
    <location>
        <begin position="346"/>
        <end position="382"/>
    </location>
</feature>
<dbReference type="InterPro" id="IPR045863">
    <property type="entry name" value="CorA_TM1_TM2"/>
</dbReference>